<proteinExistence type="predicted"/>
<keyword evidence="1" id="KW-0732">Signal</keyword>
<evidence type="ECO:0000313" key="2">
    <source>
        <dbReference type="EMBL" id="KAL2827958.1"/>
    </source>
</evidence>
<name>A0ABR4IJN9_9EURO</name>
<reference evidence="2 3" key="1">
    <citation type="submission" date="2024-07" db="EMBL/GenBank/DDBJ databases">
        <title>Section-level genome sequencing and comparative genomics of Aspergillus sections Usti and Cavernicolus.</title>
        <authorList>
            <consortium name="Lawrence Berkeley National Laboratory"/>
            <person name="Nybo J.L."/>
            <person name="Vesth T.C."/>
            <person name="Theobald S."/>
            <person name="Frisvad J.C."/>
            <person name="Larsen T.O."/>
            <person name="Kjaerboelling I."/>
            <person name="Rothschild-Mancinelli K."/>
            <person name="Lyhne E.K."/>
            <person name="Kogle M.E."/>
            <person name="Barry K."/>
            <person name="Clum A."/>
            <person name="Na H."/>
            <person name="Ledsgaard L."/>
            <person name="Lin J."/>
            <person name="Lipzen A."/>
            <person name="Kuo A."/>
            <person name="Riley R."/>
            <person name="Mondo S."/>
            <person name="LaButti K."/>
            <person name="Haridas S."/>
            <person name="Pangalinan J."/>
            <person name="Salamov A.A."/>
            <person name="Simmons B.A."/>
            <person name="Magnuson J.K."/>
            <person name="Chen J."/>
            <person name="Drula E."/>
            <person name="Henrissat B."/>
            <person name="Wiebenga A."/>
            <person name="Lubbers R.J."/>
            <person name="Gomes A.C."/>
            <person name="Makela M.R."/>
            <person name="Stajich J."/>
            <person name="Grigoriev I.V."/>
            <person name="Mortensen U.H."/>
            <person name="De vries R.P."/>
            <person name="Baker S.E."/>
            <person name="Andersen M.R."/>
        </authorList>
    </citation>
    <scope>NUCLEOTIDE SEQUENCE [LARGE SCALE GENOMIC DNA]</scope>
    <source>
        <strain evidence="2 3">CBS 600.67</strain>
    </source>
</reference>
<protein>
    <submittedName>
        <fullName evidence="2">Uncharacterized protein</fullName>
    </submittedName>
</protein>
<keyword evidence="3" id="KW-1185">Reference proteome</keyword>
<dbReference type="EMBL" id="JBFXLS010000022">
    <property type="protein sequence ID" value="KAL2827958.1"/>
    <property type="molecule type" value="Genomic_DNA"/>
</dbReference>
<comment type="caution">
    <text evidence="2">The sequence shown here is derived from an EMBL/GenBank/DDBJ whole genome shotgun (WGS) entry which is preliminary data.</text>
</comment>
<feature type="signal peptide" evidence="1">
    <location>
        <begin position="1"/>
        <end position="18"/>
    </location>
</feature>
<sequence length="154" mass="17213">MKLTATLVSGLLATTASAAFDKWAPWGKRDYSCINVYQGVPENATLAPNWDVEIGFNRNSGRCGTLYDNFPSGNYSLWLHNNPVLDMGFVKSDYQLKLQDGIPNTAGRITFSLPDDLPDVDDDTVWYLRLDTYLPTAPQMPSLFNAMGPFRLVR</sequence>
<evidence type="ECO:0000313" key="3">
    <source>
        <dbReference type="Proteomes" id="UP001610335"/>
    </source>
</evidence>
<organism evidence="2 3">
    <name type="scientific">Aspergillus cavernicola</name>
    <dbReference type="NCBI Taxonomy" id="176166"/>
    <lineage>
        <taxon>Eukaryota</taxon>
        <taxon>Fungi</taxon>
        <taxon>Dikarya</taxon>
        <taxon>Ascomycota</taxon>
        <taxon>Pezizomycotina</taxon>
        <taxon>Eurotiomycetes</taxon>
        <taxon>Eurotiomycetidae</taxon>
        <taxon>Eurotiales</taxon>
        <taxon>Aspergillaceae</taxon>
        <taxon>Aspergillus</taxon>
        <taxon>Aspergillus subgen. Nidulantes</taxon>
    </lineage>
</organism>
<evidence type="ECO:0000256" key="1">
    <source>
        <dbReference type="SAM" id="SignalP"/>
    </source>
</evidence>
<accession>A0ABR4IJN9</accession>
<dbReference type="Proteomes" id="UP001610335">
    <property type="component" value="Unassembled WGS sequence"/>
</dbReference>
<feature type="chain" id="PRO_5047444138" evidence="1">
    <location>
        <begin position="19"/>
        <end position="154"/>
    </location>
</feature>
<gene>
    <name evidence="2" type="ORF">BDW59DRAFT_53301</name>
</gene>